<gene>
    <name evidence="1" type="ORF">LMG29542_08736</name>
</gene>
<sequence length="72" mass="8008">MLANPFAGVKVRGNTASALDASHAFTEGEWALVRAIADGLEWSYGWAVPAAQRWLREFGQFVEWKSWGVSRP</sequence>
<dbReference type="EMBL" id="CADIKH010000467">
    <property type="protein sequence ID" value="CAB3775354.1"/>
    <property type="molecule type" value="Genomic_DNA"/>
</dbReference>
<evidence type="ECO:0000313" key="2">
    <source>
        <dbReference type="Proteomes" id="UP000494363"/>
    </source>
</evidence>
<keyword evidence="2" id="KW-1185">Reference proteome</keyword>
<organism evidence="1 2">
    <name type="scientific">Paraburkholderia humisilvae</name>
    <dbReference type="NCBI Taxonomy" id="627669"/>
    <lineage>
        <taxon>Bacteria</taxon>
        <taxon>Pseudomonadati</taxon>
        <taxon>Pseudomonadota</taxon>
        <taxon>Betaproteobacteria</taxon>
        <taxon>Burkholderiales</taxon>
        <taxon>Burkholderiaceae</taxon>
        <taxon>Paraburkholderia</taxon>
    </lineage>
</organism>
<reference evidence="1 2" key="1">
    <citation type="submission" date="2020-04" db="EMBL/GenBank/DDBJ databases">
        <authorList>
            <person name="De Canck E."/>
        </authorList>
    </citation>
    <scope>NUCLEOTIDE SEQUENCE [LARGE SCALE GENOMIC DNA]</scope>
    <source>
        <strain evidence="1 2">LMG 29542</strain>
    </source>
</reference>
<protein>
    <submittedName>
        <fullName evidence="1">Uncharacterized protein</fullName>
    </submittedName>
</protein>
<dbReference type="AlphaFoldDB" id="A0A6J5FA46"/>
<dbReference type="Proteomes" id="UP000494363">
    <property type="component" value="Unassembled WGS sequence"/>
</dbReference>
<accession>A0A6J5FA46</accession>
<evidence type="ECO:0000313" key="1">
    <source>
        <dbReference type="EMBL" id="CAB3775354.1"/>
    </source>
</evidence>
<name>A0A6J5FA46_9BURK</name>
<proteinExistence type="predicted"/>